<feature type="domain" description="Carbohydrate kinase PfkB" evidence="3">
    <location>
        <begin position="23"/>
        <end position="280"/>
    </location>
</feature>
<evidence type="ECO:0000313" key="4">
    <source>
        <dbReference type="EMBL" id="AFM14601.1"/>
    </source>
</evidence>
<evidence type="ECO:0000313" key="5">
    <source>
        <dbReference type="Proteomes" id="UP000006048"/>
    </source>
</evidence>
<dbReference type="Proteomes" id="UP000006048">
    <property type="component" value="Chromosome"/>
</dbReference>
<evidence type="ECO:0000259" key="3">
    <source>
        <dbReference type="Pfam" id="PF00294"/>
    </source>
</evidence>
<dbReference type="STRING" id="869212.Turpa_3967"/>
<dbReference type="Gene3D" id="3.40.1190.20">
    <property type="match status" value="1"/>
</dbReference>
<dbReference type="PANTHER" id="PTHR10584:SF166">
    <property type="entry name" value="RIBOKINASE"/>
    <property type="match status" value="1"/>
</dbReference>
<evidence type="ECO:0000256" key="2">
    <source>
        <dbReference type="ARBA" id="ARBA00022777"/>
    </source>
</evidence>
<dbReference type="EMBL" id="CP002959">
    <property type="protein sequence ID" value="AFM14601.1"/>
    <property type="molecule type" value="Genomic_DNA"/>
</dbReference>
<organism evidence="4 5">
    <name type="scientific">Turneriella parva (strain ATCC BAA-1111 / DSM 21527 / NCTC 11395 / H)</name>
    <name type="common">Leptospira parva</name>
    <dbReference type="NCBI Taxonomy" id="869212"/>
    <lineage>
        <taxon>Bacteria</taxon>
        <taxon>Pseudomonadati</taxon>
        <taxon>Spirochaetota</taxon>
        <taxon>Spirochaetia</taxon>
        <taxon>Leptospirales</taxon>
        <taxon>Leptospiraceae</taxon>
        <taxon>Turneriella</taxon>
    </lineage>
</organism>
<keyword evidence="5" id="KW-1185">Reference proteome</keyword>
<keyword evidence="1" id="KW-0808">Transferase</keyword>
<dbReference type="InterPro" id="IPR011611">
    <property type="entry name" value="PfkB_dom"/>
</dbReference>
<keyword evidence="2" id="KW-0418">Kinase</keyword>
<accession>I4BBE4</accession>
<gene>
    <name evidence="4" type="ordered locus">Turpa_3967</name>
</gene>
<protein>
    <submittedName>
        <fullName evidence="4">PfkB domain protein</fullName>
    </submittedName>
</protein>
<reference evidence="4 5" key="1">
    <citation type="submission" date="2012-06" db="EMBL/GenBank/DDBJ databases">
        <title>The complete chromosome of genome of Turneriella parva DSM 21527.</title>
        <authorList>
            <consortium name="US DOE Joint Genome Institute (JGI-PGF)"/>
            <person name="Lucas S."/>
            <person name="Han J."/>
            <person name="Lapidus A."/>
            <person name="Bruce D."/>
            <person name="Goodwin L."/>
            <person name="Pitluck S."/>
            <person name="Peters L."/>
            <person name="Kyrpides N."/>
            <person name="Mavromatis K."/>
            <person name="Ivanova N."/>
            <person name="Mikhailova N."/>
            <person name="Chertkov O."/>
            <person name="Detter J.C."/>
            <person name="Tapia R."/>
            <person name="Han C."/>
            <person name="Land M."/>
            <person name="Hauser L."/>
            <person name="Markowitz V."/>
            <person name="Cheng J.-F."/>
            <person name="Hugenholtz P."/>
            <person name="Woyke T."/>
            <person name="Wu D."/>
            <person name="Gronow S."/>
            <person name="Wellnitz S."/>
            <person name="Brambilla E."/>
            <person name="Klenk H.-P."/>
            <person name="Eisen J.A."/>
        </authorList>
    </citation>
    <scope>NUCLEOTIDE SEQUENCE [LARGE SCALE GENOMIC DNA]</scope>
    <source>
        <strain evidence="5">ATCC BAA-1111 / DSM 21527 / NCTC 11395 / H</strain>
    </source>
</reference>
<dbReference type="HOGENOM" id="CLU_065902_2_1_12"/>
<evidence type="ECO:0000256" key="1">
    <source>
        <dbReference type="ARBA" id="ARBA00022679"/>
    </source>
</evidence>
<dbReference type="RefSeq" id="WP_014805077.1">
    <property type="nucleotide sequence ID" value="NC_018020.1"/>
</dbReference>
<dbReference type="PANTHER" id="PTHR10584">
    <property type="entry name" value="SUGAR KINASE"/>
    <property type="match status" value="1"/>
</dbReference>
<dbReference type="InterPro" id="IPR029056">
    <property type="entry name" value="Ribokinase-like"/>
</dbReference>
<dbReference type="Pfam" id="PF00294">
    <property type="entry name" value="PfkB"/>
    <property type="match status" value="1"/>
</dbReference>
<dbReference type="GO" id="GO:0016301">
    <property type="term" value="F:kinase activity"/>
    <property type="evidence" value="ECO:0007669"/>
    <property type="project" value="UniProtKB-KW"/>
</dbReference>
<dbReference type="KEGG" id="tpx:Turpa_3967"/>
<name>I4BBE4_TURPD</name>
<dbReference type="GO" id="GO:0005829">
    <property type="term" value="C:cytosol"/>
    <property type="evidence" value="ECO:0007669"/>
    <property type="project" value="TreeGrafter"/>
</dbReference>
<sequence length="303" mass="33007">MRMLVVGSVAFDDIKTPFGEKKNVLGGAASHFSIASAPLIEPKIIAVVGSDFPEKYVKYLGNFGIDTSGIERSSETTFHWSGFYEHDMAVAHTRSTELGAFATFEPKLTEEDKQRQVLFLANIDPVIQYKVLKQMKNVQLVGMDSMNFWIESKKKDLMKVIKQVDILFLNDAEVRMLAGEASLIKAAKMIQKQGPGVVIVKKGEHGVTAITKNEIFVSPSYPTEKVIDPTGAGDSFAGGCMSYLVANTQPGKKITSEVLRRAVAWGSATASFAVEGFSTSGIAKADKKSITRRVEVLKGLSAF</sequence>
<dbReference type="AlphaFoldDB" id="I4BBE4"/>
<dbReference type="OrthoDB" id="9775849at2"/>
<proteinExistence type="predicted"/>
<dbReference type="SUPFAM" id="SSF53613">
    <property type="entry name" value="Ribokinase-like"/>
    <property type="match status" value="1"/>
</dbReference>